<protein>
    <recommendedName>
        <fullName evidence="2">Rrn9 domain-containing protein</fullName>
    </recommendedName>
</protein>
<keyword evidence="3" id="KW-1185">Reference proteome</keyword>
<evidence type="ECO:0000313" key="4">
    <source>
        <dbReference type="RefSeq" id="XP_033464184.1"/>
    </source>
</evidence>
<feature type="compositionally biased region" description="Polar residues" evidence="1">
    <location>
        <begin position="347"/>
        <end position="358"/>
    </location>
</feature>
<name>A0A6J3MH03_9PEZI</name>
<evidence type="ECO:0000259" key="2">
    <source>
        <dbReference type="Pfam" id="PF10680"/>
    </source>
</evidence>
<dbReference type="GeneID" id="54361441"/>
<evidence type="ECO:0000313" key="3">
    <source>
        <dbReference type="Proteomes" id="UP000504637"/>
    </source>
</evidence>
<reference evidence="4" key="1">
    <citation type="submission" date="2020-01" db="EMBL/GenBank/DDBJ databases">
        <authorList>
            <consortium name="DOE Joint Genome Institute"/>
            <person name="Haridas S."/>
            <person name="Albert R."/>
            <person name="Binder M."/>
            <person name="Bloem J."/>
            <person name="Labutti K."/>
            <person name="Salamov A."/>
            <person name="Andreopoulos B."/>
            <person name="Baker S.E."/>
            <person name="Barry K."/>
            <person name="Bills G."/>
            <person name="Bluhm B.H."/>
            <person name="Cannon C."/>
            <person name="Castanera R."/>
            <person name="Culley D.E."/>
            <person name="Daum C."/>
            <person name="Ezra D."/>
            <person name="Gonzalez J.B."/>
            <person name="Henrissat B."/>
            <person name="Kuo A."/>
            <person name="Liang C."/>
            <person name="Lipzen A."/>
            <person name="Lutzoni F."/>
            <person name="Magnuson J."/>
            <person name="Mondo S."/>
            <person name="Nolan M."/>
            <person name="Ohm R."/>
            <person name="Pangilinan J."/>
            <person name="Park H.-J."/>
            <person name="Ramirez L."/>
            <person name="Alfaro M."/>
            <person name="Sun H."/>
            <person name="Tritt A."/>
            <person name="Yoshinaga Y."/>
            <person name="Zwiers L.-H."/>
            <person name="Turgeon B.G."/>
            <person name="Goodwin S.B."/>
            <person name="Spatafora J.W."/>
            <person name="Crous P.W."/>
            <person name="Grigoriev I.V."/>
        </authorList>
    </citation>
    <scope>NUCLEOTIDE SEQUENCE</scope>
    <source>
        <strain evidence="4">CBS 342.82</strain>
    </source>
</reference>
<accession>A0A6J3MH03</accession>
<reference evidence="4" key="3">
    <citation type="submission" date="2025-08" db="UniProtKB">
        <authorList>
            <consortium name="RefSeq"/>
        </authorList>
    </citation>
    <scope>IDENTIFICATION</scope>
    <source>
        <strain evidence="4">CBS 342.82</strain>
    </source>
</reference>
<evidence type="ECO:0000256" key="1">
    <source>
        <dbReference type="SAM" id="MobiDB-lite"/>
    </source>
</evidence>
<feature type="region of interest" description="Disordered" evidence="1">
    <location>
        <begin position="320"/>
        <end position="358"/>
    </location>
</feature>
<sequence length="495" mass="55319">MSQSSPNGEGSSTGDHGSMDEVSPAEPSGPQRPGRFYGPDRTWKNYTQPIRELAATLVQADCGDLGKHLYNAHMLKKRGQSLTHDTRYLAHVPKNLWVDTVEDEKMPFRPAPRWTAWPMRPDEVPRRREVWGAPTFWHEDQYEEEKSELAMWYHREPWLPSRHLLEELEAQILRQAQQNLQQRSTSSGNAKISIKTTQIRPAQLYRTGEHGEASAASDTVLWQDGSSSMSDDSSTDDDSDAEGDALTKSGNSGHADGAEVFHLPASLPEPSILLDDSLAATIARPSLRECLKKVNSLLDALHRSRKGCRESFARCREEPLNPDSVVNDRKRRIGADQSNRSPRRTKTSSALSGARHSNLTRSHLKPRELACRDWSEILALAATTGWDQSTIARTAQRCASLFRENMELRCMPEYGAPRANDNLFIFGPNQRKKATTQNATSGVPSLISSTMVKSTVLERNHRSILPGLAGGEPKQRLDRSGLLTPVTLRMPNSRF</sequence>
<reference evidence="4" key="2">
    <citation type="submission" date="2020-04" db="EMBL/GenBank/DDBJ databases">
        <authorList>
            <consortium name="NCBI Genome Project"/>
        </authorList>
    </citation>
    <scope>NUCLEOTIDE SEQUENCE</scope>
    <source>
        <strain evidence="4">CBS 342.82</strain>
    </source>
</reference>
<dbReference type="InterPro" id="IPR019622">
    <property type="entry name" value="Rrn9_dom"/>
</dbReference>
<dbReference type="Pfam" id="PF10680">
    <property type="entry name" value="RRN9"/>
    <property type="match status" value="1"/>
</dbReference>
<gene>
    <name evidence="4" type="ORF">K489DRAFT_375236</name>
</gene>
<dbReference type="OrthoDB" id="5412288at2759"/>
<feature type="compositionally biased region" description="Acidic residues" evidence="1">
    <location>
        <begin position="233"/>
        <end position="243"/>
    </location>
</feature>
<dbReference type="RefSeq" id="XP_033464184.1">
    <property type="nucleotide sequence ID" value="XM_033603641.1"/>
</dbReference>
<proteinExistence type="predicted"/>
<feature type="domain" description="Rrn9" evidence="2">
    <location>
        <begin position="62"/>
        <end position="130"/>
    </location>
</feature>
<feature type="compositionally biased region" description="Polar residues" evidence="1">
    <location>
        <begin position="1"/>
        <end position="15"/>
    </location>
</feature>
<dbReference type="Proteomes" id="UP000504637">
    <property type="component" value="Unplaced"/>
</dbReference>
<feature type="region of interest" description="Disordered" evidence="1">
    <location>
        <begin position="1"/>
        <end position="41"/>
    </location>
</feature>
<feature type="region of interest" description="Disordered" evidence="1">
    <location>
        <begin position="223"/>
        <end position="257"/>
    </location>
</feature>
<organism evidence="4">
    <name type="scientific">Dissoconium aciculare CBS 342.82</name>
    <dbReference type="NCBI Taxonomy" id="1314786"/>
    <lineage>
        <taxon>Eukaryota</taxon>
        <taxon>Fungi</taxon>
        <taxon>Dikarya</taxon>
        <taxon>Ascomycota</taxon>
        <taxon>Pezizomycotina</taxon>
        <taxon>Dothideomycetes</taxon>
        <taxon>Dothideomycetidae</taxon>
        <taxon>Mycosphaerellales</taxon>
        <taxon>Dissoconiaceae</taxon>
        <taxon>Dissoconium</taxon>
    </lineage>
</organism>
<dbReference type="AlphaFoldDB" id="A0A6J3MH03"/>